<evidence type="ECO:0000256" key="4">
    <source>
        <dbReference type="ARBA" id="ARBA00022989"/>
    </source>
</evidence>
<dbReference type="PANTHER" id="PTHR13353:SF5">
    <property type="entry name" value="TRANSMEMBRANE PROTEIN 19"/>
    <property type="match status" value="1"/>
</dbReference>
<feature type="transmembrane region" description="Helical" evidence="6">
    <location>
        <begin position="38"/>
        <end position="61"/>
    </location>
</feature>
<feature type="transmembrane region" description="Helical" evidence="6">
    <location>
        <begin position="151"/>
        <end position="175"/>
    </location>
</feature>
<dbReference type="Proteomes" id="UP000260644">
    <property type="component" value="Unassembled WGS sequence"/>
</dbReference>
<keyword evidence="4 6" id="KW-1133">Transmembrane helix</keyword>
<evidence type="ECO:0000256" key="2">
    <source>
        <dbReference type="ARBA" id="ARBA00009012"/>
    </source>
</evidence>
<comment type="similarity">
    <text evidence="2">Belongs to the TMEM19 family.</text>
</comment>
<organism evidence="7 8">
    <name type="scientific">Chitinophaga silvatica</name>
    <dbReference type="NCBI Taxonomy" id="2282649"/>
    <lineage>
        <taxon>Bacteria</taxon>
        <taxon>Pseudomonadati</taxon>
        <taxon>Bacteroidota</taxon>
        <taxon>Chitinophagia</taxon>
        <taxon>Chitinophagales</taxon>
        <taxon>Chitinophagaceae</taxon>
        <taxon>Chitinophaga</taxon>
    </lineage>
</organism>
<evidence type="ECO:0000256" key="3">
    <source>
        <dbReference type="ARBA" id="ARBA00022692"/>
    </source>
</evidence>
<protein>
    <submittedName>
        <fullName evidence="7">DUF92 domain-containing protein</fullName>
    </submittedName>
</protein>
<feature type="transmembrane region" description="Helical" evidence="6">
    <location>
        <begin position="181"/>
        <end position="201"/>
    </location>
</feature>
<reference evidence="7 8" key="1">
    <citation type="submission" date="2018-07" db="EMBL/GenBank/DDBJ databases">
        <title>Chitinophaga K2CV101002-2 sp. nov., isolated from a monsoon evergreen broad-leaved forest soil.</title>
        <authorList>
            <person name="Lv Y."/>
        </authorList>
    </citation>
    <scope>NUCLEOTIDE SEQUENCE [LARGE SCALE GENOMIC DNA]</scope>
    <source>
        <strain evidence="7 8">GDMCC 1.1288</strain>
    </source>
</reference>
<keyword evidence="8" id="KW-1185">Reference proteome</keyword>
<proteinExistence type="inferred from homology"/>
<dbReference type="GO" id="GO:0016020">
    <property type="term" value="C:membrane"/>
    <property type="evidence" value="ECO:0007669"/>
    <property type="project" value="UniProtKB-SubCell"/>
</dbReference>
<feature type="transmembrane region" description="Helical" evidence="6">
    <location>
        <begin position="82"/>
        <end position="100"/>
    </location>
</feature>
<evidence type="ECO:0000256" key="5">
    <source>
        <dbReference type="ARBA" id="ARBA00023136"/>
    </source>
</evidence>
<accession>A0A3E1Y6Z2</accession>
<sequence length="227" mass="23500">MSVTNILCLLLIIIGVFLSVKTGKLSLRAALSGGLIGLLLLLGAGVGGVVLLGVFFVLGVLATSHQKEQKNTVSEERTPQQVLANGGVAGLMGALAWLHSHNPSTYILMMAASLAAATADTLSSELGMVYGKRTFNILTFKNEPKGLDGVISIEGTIIGVIGAVIIALVYGAFYGFGANCYIIVLAGFFGNIVDSVLGATLERKGYITNDMVNLGNTLAAALLAGWL</sequence>
<name>A0A3E1Y6Z2_9BACT</name>
<comment type="caution">
    <text evidence="7">The sequence shown here is derived from an EMBL/GenBank/DDBJ whole genome shotgun (WGS) entry which is preliminary data.</text>
</comment>
<dbReference type="OrthoDB" id="9770047at2"/>
<dbReference type="RefSeq" id="WP_116977432.1">
    <property type="nucleotide sequence ID" value="NZ_QPMM01000010.1"/>
</dbReference>
<keyword evidence="5 6" id="KW-0472">Membrane</keyword>
<evidence type="ECO:0000256" key="6">
    <source>
        <dbReference type="SAM" id="Phobius"/>
    </source>
</evidence>
<comment type="subcellular location">
    <subcellularLocation>
        <location evidence="1">Membrane</location>
        <topology evidence="1">Multi-pass membrane protein</topology>
    </subcellularLocation>
</comment>
<dbReference type="Pfam" id="PF01940">
    <property type="entry name" value="DUF92"/>
    <property type="match status" value="1"/>
</dbReference>
<dbReference type="PANTHER" id="PTHR13353">
    <property type="entry name" value="TRANSMEMBRANE PROTEIN 19"/>
    <property type="match status" value="1"/>
</dbReference>
<dbReference type="AlphaFoldDB" id="A0A3E1Y6Z2"/>
<dbReference type="InterPro" id="IPR002794">
    <property type="entry name" value="DUF92_TMEM19"/>
</dbReference>
<evidence type="ECO:0000313" key="7">
    <source>
        <dbReference type="EMBL" id="RFS20714.1"/>
    </source>
</evidence>
<dbReference type="EMBL" id="QPMM01000010">
    <property type="protein sequence ID" value="RFS20714.1"/>
    <property type="molecule type" value="Genomic_DNA"/>
</dbReference>
<gene>
    <name evidence="7" type="ORF">DVR12_19340</name>
</gene>
<evidence type="ECO:0000313" key="8">
    <source>
        <dbReference type="Proteomes" id="UP000260644"/>
    </source>
</evidence>
<keyword evidence="3 6" id="KW-0812">Transmembrane</keyword>
<evidence type="ECO:0000256" key="1">
    <source>
        <dbReference type="ARBA" id="ARBA00004141"/>
    </source>
</evidence>